<protein>
    <recommendedName>
        <fullName evidence="3">HTH cro/C1-type domain-containing protein</fullName>
    </recommendedName>
</protein>
<evidence type="ECO:0000313" key="2">
    <source>
        <dbReference type="Proteomes" id="UP001240984"/>
    </source>
</evidence>
<reference evidence="1 2" key="1">
    <citation type="submission" date="2023-07" db="EMBL/GenBank/DDBJ databases">
        <title>Sequencing the genomes of 1000 actinobacteria strains.</title>
        <authorList>
            <person name="Klenk H.-P."/>
        </authorList>
    </citation>
    <scope>NUCLEOTIDE SEQUENCE [LARGE SCALE GENOMIC DNA]</scope>
    <source>
        <strain evidence="1 2">DSM 44710</strain>
    </source>
</reference>
<dbReference type="RefSeq" id="WP_306827331.1">
    <property type="nucleotide sequence ID" value="NZ_JAUSRA010000001.1"/>
</dbReference>
<dbReference type="Proteomes" id="UP001240984">
    <property type="component" value="Unassembled WGS sequence"/>
</dbReference>
<proteinExistence type="predicted"/>
<accession>A0ABT9MM08</accession>
<organism evidence="1 2">
    <name type="scientific">Catenuloplanes nepalensis</name>
    <dbReference type="NCBI Taxonomy" id="587533"/>
    <lineage>
        <taxon>Bacteria</taxon>
        <taxon>Bacillati</taxon>
        <taxon>Actinomycetota</taxon>
        <taxon>Actinomycetes</taxon>
        <taxon>Micromonosporales</taxon>
        <taxon>Micromonosporaceae</taxon>
        <taxon>Catenuloplanes</taxon>
    </lineage>
</organism>
<evidence type="ECO:0000313" key="1">
    <source>
        <dbReference type="EMBL" id="MDP9792445.1"/>
    </source>
</evidence>
<keyword evidence="2" id="KW-1185">Reference proteome</keyword>
<gene>
    <name evidence="1" type="ORF">J2S43_000957</name>
</gene>
<comment type="caution">
    <text evidence="1">The sequence shown here is derived from an EMBL/GenBank/DDBJ whole genome shotgun (WGS) entry which is preliminary data.</text>
</comment>
<evidence type="ECO:0008006" key="3">
    <source>
        <dbReference type="Google" id="ProtNLM"/>
    </source>
</evidence>
<dbReference type="EMBL" id="JAUSRA010000001">
    <property type="protein sequence ID" value="MDP9792445.1"/>
    <property type="molecule type" value="Genomic_DNA"/>
</dbReference>
<sequence>MAGQTHKAELEKELFRALTRLFASCETISTVADLARKAGYTRGPIDRVMKGRQIPDPKMLASIVRQLTDGDENKVQELKELRTRIFVDTEPASTSSATEPLQRGEEQLRVRYYDDTTSFYTALHKRLETASNEICVTYIREDPPTRYANDAAREYFADLMTWSTVNGRSVLRVIGLPITDGQPDGDFTRWLSEHLEETRSIFGYGARVVPWSVTSDNVNMALIDGVTTFITFSGMSTQQISGLSADSQEFYQRWRGFFDQLWGGGRELRRSIPWRG</sequence>
<name>A0ABT9MM08_9ACTN</name>